<feature type="non-terminal residue" evidence="1">
    <location>
        <position position="1"/>
    </location>
</feature>
<sequence length="75" mass="8107">MPGSSSKMSLIGCTLADFCKGAQLGSERHNKDLDSVDEGEDIVVKVWAVNSDLISDKNEGWGWALDLGEINPKEV</sequence>
<accession>A0A815WT35</accession>
<proteinExistence type="predicted"/>
<dbReference type="Proteomes" id="UP000663828">
    <property type="component" value="Unassembled WGS sequence"/>
</dbReference>
<keyword evidence="2" id="KW-1185">Reference proteome</keyword>
<evidence type="ECO:0000313" key="2">
    <source>
        <dbReference type="Proteomes" id="UP000663828"/>
    </source>
</evidence>
<comment type="caution">
    <text evidence="1">The sequence shown here is derived from an EMBL/GenBank/DDBJ whole genome shotgun (WGS) entry which is preliminary data.</text>
</comment>
<dbReference type="AlphaFoldDB" id="A0A815WT35"/>
<dbReference type="EMBL" id="CAJNOR010005109">
    <property type="protein sequence ID" value="CAF1545781.1"/>
    <property type="molecule type" value="Genomic_DNA"/>
</dbReference>
<name>A0A815WT35_ADIRI</name>
<organism evidence="1 2">
    <name type="scientific">Adineta ricciae</name>
    <name type="common">Rotifer</name>
    <dbReference type="NCBI Taxonomy" id="249248"/>
    <lineage>
        <taxon>Eukaryota</taxon>
        <taxon>Metazoa</taxon>
        <taxon>Spiralia</taxon>
        <taxon>Gnathifera</taxon>
        <taxon>Rotifera</taxon>
        <taxon>Eurotatoria</taxon>
        <taxon>Bdelloidea</taxon>
        <taxon>Adinetida</taxon>
        <taxon>Adinetidae</taxon>
        <taxon>Adineta</taxon>
    </lineage>
</organism>
<gene>
    <name evidence="1" type="ORF">XAT740_LOCUS42508</name>
</gene>
<reference evidence="1" key="1">
    <citation type="submission" date="2021-02" db="EMBL/GenBank/DDBJ databases">
        <authorList>
            <person name="Nowell W R."/>
        </authorList>
    </citation>
    <scope>NUCLEOTIDE SEQUENCE</scope>
</reference>
<evidence type="ECO:0000313" key="1">
    <source>
        <dbReference type="EMBL" id="CAF1545781.1"/>
    </source>
</evidence>
<protein>
    <submittedName>
        <fullName evidence="1">Uncharacterized protein</fullName>
    </submittedName>
</protein>